<dbReference type="OrthoDB" id="626167at2759"/>
<keyword evidence="1" id="KW-0802">TPR repeat</keyword>
<dbReference type="Pfam" id="PF13374">
    <property type="entry name" value="TPR_10"/>
    <property type="match status" value="4"/>
</dbReference>
<evidence type="ECO:0000313" key="5">
    <source>
        <dbReference type="Proteomes" id="UP000078397"/>
    </source>
</evidence>
<dbReference type="Pfam" id="PF06985">
    <property type="entry name" value="HET"/>
    <property type="match status" value="1"/>
</dbReference>
<dbReference type="Gene3D" id="1.25.40.10">
    <property type="entry name" value="Tetratricopeptide repeat domain"/>
    <property type="match status" value="2"/>
</dbReference>
<dbReference type="SUPFAM" id="SSF52540">
    <property type="entry name" value="P-loop containing nucleoside triphosphate hydrolases"/>
    <property type="match status" value="1"/>
</dbReference>
<keyword evidence="5" id="KW-1185">Reference proteome</keyword>
<dbReference type="STRING" id="1380566.A0A179FMH3"/>
<gene>
    <name evidence="4" type="ORF">VFPPC_08346</name>
</gene>
<dbReference type="Pfam" id="PF13424">
    <property type="entry name" value="TPR_12"/>
    <property type="match status" value="1"/>
</dbReference>
<evidence type="ECO:0000256" key="1">
    <source>
        <dbReference type="PROSITE-ProRule" id="PRU00339"/>
    </source>
</evidence>
<organism evidence="4 5">
    <name type="scientific">Pochonia chlamydosporia 170</name>
    <dbReference type="NCBI Taxonomy" id="1380566"/>
    <lineage>
        <taxon>Eukaryota</taxon>
        <taxon>Fungi</taxon>
        <taxon>Dikarya</taxon>
        <taxon>Ascomycota</taxon>
        <taxon>Pezizomycotina</taxon>
        <taxon>Sordariomycetes</taxon>
        <taxon>Hypocreomycetidae</taxon>
        <taxon>Hypocreales</taxon>
        <taxon>Clavicipitaceae</taxon>
        <taxon>Pochonia</taxon>
    </lineage>
</organism>
<evidence type="ECO:0000259" key="2">
    <source>
        <dbReference type="Pfam" id="PF00931"/>
    </source>
</evidence>
<dbReference type="InterPro" id="IPR019734">
    <property type="entry name" value="TPR_rpt"/>
</dbReference>
<feature type="domain" description="NB-ARC" evidence="2">
    <location>
        <begin position="287"/>
        <end position="460"/>
    </location>
</feature>
<dbReference type="PRINTS" id="PR00381">
    <property type="entry name" value="KINESINLIGHT"/>
</dbReference>
<dbReference type="InterPro" id="IPR011990">
    <property type="entry name" value="TPR-like_helical_dom_sf"/>
</dbReference>
<dbReference type="GeneID" id="28851066"/>
<reference evidence="4 5" key="1">
    <citation type="journal article" date="2016" name="PLoS Pathog.">
        <title>Biosynthesis of antibiotic leucinostatins in bio-control fungus Purpureocillium lilacinum and their inhibition on phytophthora revealed by genome mining.</title>
        <authorList>
            <person name="Wang G."/>
            <person name="Liu Z."/>
            <person name="Lin R."/>
            <person name="Li E."/>
            <person name="Mao Z."/>
            <person name="Ling J."/>
            <person name="Yang Y."/>
            <person name="Yin W.B."/>
            <person name="Xie B."/>
        </authorList>
    </citation>
    <scope>NUCLEOTIDE SEQUENCE [LARGE SCALE GENOMIC DNA]</scope>
    <source>
        <strain evidence="4">170</strain>
    </source>
</reference>
<dbReference type="GO" id="GO:0043531">
    <property type="term" value="F:ADP binding"/>
    <property type="evidence" value="ECO:0007669"/>
    <property type="project" value="InterPro"/>
</dbReference>
<comment type="caution">
    <text evidence="4">The sequence shown here is derived from an EMBL/GenBank/DDBJ whole genome shotgun (WGS) entry which is preliminary data.</text>
</comment>
<dbReference type="PROSITE" id="PS50005">
    <property type="entry name" value="TPR"/>
    <property type="match status" value="1"/>
</dbReference>
<dbReference type="EMBL" id="LSBJ02000004">
    <property type="protein sequence ID" value="OAQ66835.1"/>
    <property type="molecule type" value="Genomic_DNA"/>
</dbReference>
<protein>
    <submittedName>
        <fullName evidence="4">Kinesin light chain 1</fullName>
    </submittedName>
</protein>
<dbReference type="SMART" id="SM00028">
    <property type="entry name" value="TPR"/>
    <property type="match status" value="5"/>
</dbReference>
<dbReference type="InterPro" id="IPR027417">
    <property type="entry name" value="P-loop_NTPase"/>
</dbReference>
<feature type="repeat" description="TPR" evidence="1">
    <location>
        <begin position="881"/>
        <end position="914"/>
    </location>
</feature>
<proteinExistence type="predicted"/>
<evidence type="ECO:0000259" key="3">
    <source>
        <dbReference type="Pfam" id="PF06985"/>
    </source>
</evidence>
<accession>A0A179FMH3</accession>
<dbReference type="PANTHER" id="PTHR10622">
    <property type="entry name" value="HET DOMAIN-CONTAINING PROTEIN"/>
    <property type="match status" value="1"/>
</dbReference>
<dbReference type="InterPro" id="IPR002182">
    <property type="entry name" value="NB-ARC"/>
</dbReference>
<feature type="domain" description="Heterokaryon incompatibility" evidence="3">
    <location>
        <begin position="24"/>
        <end position="127"/>
    </location>
</feature>
<name>A0A179FMH3_METCM</name>
<dbReference type="InterPro" id="IPR010730">
    <property type="entry name" value="HET"/>
</dbReference>
<dbReference type="SUPFAM" id="SSF48452">
    <property type="entry name" value="TPR-like"/>
    <property type="match status" value="2"/>
</dbReference>
<sequence length="953" mass="108832">MRLLQLQDGFLSLTDDLIQNIPPYAILSHTWGQDKAEVHFDDIKSGVQLQAVASHHGEKQLGYRKIQFCGLQAVASGLRFFWVDTCCIDKSNSAELSEAINSMFRWYMNAEECYVYLSDVSTENCRKIDKFSLPWMEAFRKSRWFTRGWTLQELLAPSSVTFFSVEGHKLGDKKSLEREIHEISAIAITALRGRKLSEFTILERIRWSDSRTTTREEDLAYCLLGLLDVSMPPIYGEEKSKAFARLYEAVENRWGEPLLTPYTHGVRRKTHFIVPLERNQGFIGREDTLAKLIDKIRPNSRTNSCQKTALEGLGGIGKTQIALEAAYRLRDMDAECSVFWIPAVTLATFENACFDIGRALALPGVDNDKFDIKTLIKSALSQDDMGSWLLVVDNADNANLVAGESDGPSLADYMPSSPKGSILFTTRNHAVPTRLGIRKNEIMHLSEMTEEEARHMLQNDLDESQLLHDESTKALLELLTHLPLAIKQASSFMAENGISTKRYLEHCVSSDKNQIKLLGEDFGDQGRYPDIANPIATTWLISFTQIAERNPIAVHYLKFICFLAERDIPISLLPPANDEVDRDKAIGVLKAYAFVTEREDSLSLDIHRLVRLATRNWIKDEWTELSNSVIRHLSRVYPFPRHENRHVWLRYMPHAREVLSIHTSTAKMAEWQLLHNVAESYMMTGKYKQSEHMYRQAWELGRMHLGHEHRTTLASINNLAIVLYSRGKYSEAEQLHRQTLKLRRKILGREHPDTLNSMNNLALVLDNQQKHIESETMHRQTLDLRKRVLGGQHPKTLCSINGLALALNNQGRYKESEQLQRHALQGLKTVLGDHASFTLDSMNNLALALDRQGKYEQAEQLNQQTLLVRQEVLGREHPRTLESMHNLAEVFRHKGNYSRAEELHRRALTLRERVLGRQHPKTVQSRRNLLHCLEYSGAEGKSSTEAGVESVGE</sequence>
<dbReference type="Proteomes" id="UP000078397">
    <property type="component" value="Unassembled WGS sequence"/>
</dbReference>
<evidence type="ECO:0000313" key="4">
    <source>
        <dbReference type="EMBL" id="OAQ66835.1"/>
    </source>
</evidence>
<dbReference type="KEGG" id="pchm:VFPPC_08346"/>
<dbReference type="PANTHER" id="PTHR10622:SF11">
    <property type="entry name" value="HET-DOMAIN-CONTAINING PROTEIN"/>
    <property type="match status" value="1"/>
</dbReference>
<dbReference type="Gene3D" id="3.40.50.300">
    <property type="entry name" value="P-loop containing nucleotide triphosphate hydrolases"/>
    <property type="match status" value="1"/>
</dbReference>
<dbReference type="RefSeq" id="XP_018143922.1">
    <property type="nucleotide sequence ID" value="XM_018287072.1"/>
</dbReference>
<dbReference type="AlphaFoldDB" id="A0A179FMH3"/>
<dbReference type="Pfam" id="PF00931">
    <property type="entry name" value="NB-ARC"/>
    <property type="match status" value="1"/>
</dbReference>